<dbReference type="Pfam" id="PF07727">
    <property type="entry name" value="RVT_2"/>
    <property type="match status" value="1"/>
</dbReference>
<dbReference type="Proteomes" id="UP000765509">
    <property type="component" value="Unassembled WGS sequence"/>
</dbReference>
<comment type="caution">
    <text evidence="2">The sequence shown here is derived from an EMBL/GenBank/DDBJ whole genome shotgun (WGS) entry which is preliminary data.</text>
</comment>
<keyword evidence="3" id="KW-1185">Reference proteome</keyword>
<reference evidence="2" key="1">
    <citation type="submission" date="2021-03" db="EMBL/GenBank/DDBJ databases">
        <title>Draft genome sequence of rust myrtle Austropuccinia psidii MF-1, a brazilian biotype.</title>
        <authorList>
            <person name="Quecine M.C."/>
            <person name="Pachon D.M.R."/>
            <person name="Bonatelli M.L."/>
            <person name="Correr F.H."/>
            <person name="Franceschini L.M."/>
            <person name="Leite T.F."/>
            <person name="Margarido G.R.A."/>
            <person name="Almeida C.A."/>
            <person name="Ferrarezi J.A."/>
            <person name="Labate C.A."/>
        </authorList>
    </citation>
    <scope>NUCLEOTIDE SEQUENCE</scope>
    <source>
        <strain evidence="2">MF-1</strain>
    </source>
</reference>
<protein>
    <recommendedName>
        <fullName evidence="1">Reverse transcriptase Ty1/copia-type domain-containing protein</fullName>
    </recommendedName>
</protein>
<gene>
    <name evidence="2" type="ORF">O181_056211</name>
</gene>
<dbReference type="EMBL" id="AVOT02025311">
    <property type="protein sequence ID" value="MBW0516496.1"/>
    <property type="molecule type" value="Genomic_DNA"/>
</dbReference>
<evidence type="ECO:0000313" key="3">
    <source>
        <dbReference type="Proteomes" id="UP000765509"/>
    </source>
</evidence>
<proteinExistence type="predicted"/>
<dbReference type="AlphaFoldDB" id="A0A9Q3E5W6"/>
<evidence type="ECO:0000313" key="2">
    <source>
        <dbReference type="EMBL" id="MBW0516496.1"/>
    </source>
</evidence>
<dbReference type="InterPro" id="IPR013103">
    <property type="entry name" value="RVT_2"/>
</dbReference>
<feature type="domain" description="Reverse transcriptase Ty1/copia-type" evidence="1">
    <location>
        <begin position="3"/>
        <end position="155"/>
    </location>
</feature>
<name>A0A9Q3E5W6_9BASI</name>
<sequence>MSYAVQTEQQIQQTDFVTAYLNSELDKEESVFSSSPEGFFEWIRDSKPEIYEDCITKKFLNNPTDNVPKLKKSLYGLKQAARSWYQTLKNWLGNYGFVTSNSEPCFFIKNQTILFAWVDDILEIGNDSTQVINGLKGSFKIKDLGLASHVLGIKIV</sequence>
<dbReference type="OrthoDB" id="1747567at2759"/>
<accession>A0A9Q3E5W6</accession>
<evidence type="ECO:0000259" key="1">
    <source>
        <dbReference type="Pfam" id="PF07727"/>
    </source>
</evidence>
<organism evidence="2 3">
    <name type="scientific">Austropuccinia psidii MF-1</name>
    <dbReference type="NCBI Taxonomy" id="1389203"/>
    <lineage>
        <taxon>Eukaryota</taxon>
        <taxon>Fungi</taxon>
        <taxon>Dikarya</taxon>
        <taxon>Basidiomycota</taxon>
        <taxon>Pucciniomycotina</taxon>
        <taxon>Pucciniomycetes</taxon>
        <taxon>Pucciniales</taxon>
        <taxon>Sphaerophragmiaceae</taxon>
        <taxon>Austropuccinia</taxon>
    </lineage>
</organism>